<dbReference type="EMBL" id="JACHJR010000001">
    <property type="protein sequence ID" value="MBB4948247.1"/>
    <property type="molecule type" value="Genomic_DNA"/>
</dbReference>
<dbReference type="RefSeq" id="WP_184917447.1">
    <property type="nucleotide sequence ID" value="NZ_JACHJR010000001.1"/>
</dbReference>
<evidence type="ECO:0000256" key="1">
    <source>
        <dbReference type="ARBA" id="ARBA00004651"/>
    </source>
</evidence>
<keyword evidence="5 8" id="KW-0812">Transmembrane</keyword>
<evidence type="ECO:0000256" key="8">
    <source>
        <dbReference type="RuleBase" id="RU000477"/>
    </source>
</evidence>
<keyword evidence="6 9" id="KW-1133">Transmembrane helix</keyword>
<comment type="similarity">
    <text evidence="2 8">Belongs to the MIP/aquaporin (TC 1.A.8) family.</text>
</comment>
<organism evidence="10 11">
    <name type="scientific">Kitasatospora gansuensis</name>
    <dbReference type="NCBI Taxonomy" id="258050"/>
    <lineage>
        <taxon>Bacteria</taxon>
        <taxon>Bacillati</taxon>
        <taxon>Actinomycetota</taxon>
        <taxon>Actinomycetes</taxon>
        <taxon>Kitasatosporales</taxon>
        <taxon>Streptomycetaceae</taxon>
        <taxon>Kitasatospora</taxon>
    </lineage>
</organism>
<comment type="caution">
    <text evidence="10">The sequence shown here is derived from an EMBL/GenBank/DDBJ whole genome shotgun (WGS) entry which is preliminary data.</text>
</comment>
<keyword evidence="4" id="KW-1003">Cell membrane</keyword>
<dbReference type="PANTHER" id="PTHR19139">
    <property type="entry name" value="AQUAPORIN TRANSPORTER"/>
    <property type="match status" value="1"/>
</dbReference>
<dbReference type="AlphaFoldDB" id="A0A7W7SDT7"/>
<evidence type="ECO:0000256" key="3">
    <source>
        <dbReference type="ARBA" id="ARBA00022448"/>
    </source>
</evidence>
<evidence type="ECO:0000256" key="5">
    <source>
        <dbReference type="ARBA" id="ARBA00022692"/>
    </source>
</evidence>
<evidence type="ECO:0000256" key="7">
    <source>
        <dbReference type="ARBA" id="ARBA00023136"/>
    </source>
</evidence>
<evidence type="ECO:0000256" key="9">
    <source>
        <dbReference type="SAM" id="Phobius"/>
    </source>
</evidence>
<accession>A0A7W7SDT7</accession>
<dbReference type="PANTHER" id="PTHR19139:SF199">
    <property type="entry name" value="MIP17260P"/>
    <property type="match status" value="1"/>
</dbReference>
<dbReference type="InterPro" id="IPR000425">
    <property type="entry name" value="MIP"/>
</dbReference>
<evidence type="ECO:0000256" key="6">
    <source>
        <dbReference type="ARBA" id="ARBA00022989"/>
    </source>
</evidence>
<feature type="transmembrane region" description="Helical" evidence="9">
    <location>
        <begin position="38"/>
        <end position="69"/>
    </location>
</feature>
<evidence type="ECO:0000256" key="2">
    <source>
        <dbReference type="ARBA" id="ARBA00006175"/>
    </source>
</evidence>
<gene>
    <name evidence="10" type="ORF">F4556_003782</name>
</gene>
<dbReference type="GO" id="GO:0005886">
    <property type="term" value="C:plasma membrane"/>
    <property type="evidence" value="ECO:0007669"/>
    <property type="project" value="UniProtKB-SubCell"/>
</dbReference>
<feature type="transmembrane region" description="Helical" evidence="9">
    <location>
        <begin position="158"/>
        <end position="178"/>
    </location>
</feature>
<sequence>MEKRAVISEFLGTLLLVLFAVGAAVVAGQWIGTLGIALAFGFVLLALAYALGPISGCHVNPAVTLGFLLARRIDGRTAVSYWVAQFLGGIVGAALVLLLAKQVPGLQTSGKLGSNGWGDRSEAHINLFGAFLTEVLLTFLLVYVVLSVTHRLAVTGFDGLPIGMALAVVHLVGIPLTGTSVNPARSLGPAIFAGGAALSQVWLFLLAPLVGGAVAAGVHQLTHPQRVAAEVRETARV</sequence>
<dbReference type="PROSITE" id="PS00221">
    <property type="entry name" value="MIP"/>
    <property type="match status" value="1"/>
</dbReference>
<keyword evidence="3 8" id="KW-0813">Transport</keyword>
<dbReference type="SUPFAM" id="SSF81338">
    <property type="entry name" value="Aquaporin-like"/>
    <property type="match status" value="1"/>
</dbReference>
<name>A0A7W7SDT7_9ACTN</name>
<feature type="transmembrane region" description="Helical" evidence="9">
    <location>
        <begin position="123"/>
        <end position="146"/>
    </location>
</feature>
<dbReference type="NCBIfam" id="TIGR00861">
    <property type="entry name" value="MIP"/>
    <property type="match status" value="1"/>
</dbReference>
<protein>
    <submittedName>
        <fullName evidence="10">Aquaporin Z</fullName>
    </submittedName>
</protein>
<dbReference type="Pfam" id="PF00230">
    <property type="entry name" value="MIP"/>
    <property type="match status" value="1"/>
</dbReference>
<reference evidence="10 11" key="1">
    <citation type="submission" date="2020-08" db="EMBL/GenBank/DDBJ databases">
        <title>Sequencing the genomes of 1000 actinobacteria strains.</title>
        <authorList>
            <person name="Klenk H.-P."/>
        </authorList>
    </citation>
    <scope>NUCLEOTIDE SEQUENCE [LARGE SCALE GENOMIC DNA]</scope>
    <source>
        <strain evidence="10 11">DSM 44786</strain>
    </source>
</reference>
<dbReference type="Gene3D" id="1.20.1080.10">
    <property type="entry name" value="Glycerol uptake facilitator protein"/>
    <property type="match status" value="1"/>
</dbReference>
<dbReference type="InterPro" id="IPR034294">
    <property type="entry name" value="Aquaporin_transptr"/>
</dbReference>
<dbReference type="PRINTS" id="PR00783">
    <property type="entry name" value="MINTRINSICP"/>
</dbReference>
<dbReference type="InterPro" id="IPR023271">
    <property type="entry name" value="Aquaporin-like"/>
</dbReference>
<feature type="transmembrane region" description="Helical" evidence="9">
    <location>
        <begin position="81"/>
        <end position="103"/>
    </location>
</feature>
<comment type="subcellular location">
    <subcellularLocation>
        <location evidence="1">Cell membrane</location>
        <topology evidence="1">Multi-pass membrane protein</topology>
    </subcellularLocation>
</comment>
<keyword evidence="7 9" id="KW-0472">Membrane</keyword>
<proteinExistence type="inferred from homology"/>
<dbReference type="Proteomes" id="UP000573327">
    <property type="component" value="Unassembled WGS sequence"/>
</dbReference>
<dbReference type="GO" id="GO:0015250">
    <property type="term" value="F:water channel activity"/>
    <property type="evidence" value="ECO:0007669"/>
    <property type="project" value="TreeGrafter"/>
</dbReference>
<evidence type="ECO:0000313" key="11">
    <source>
        <dbReference type="Proteomes" id="UP000573327"/>
    </source>
</evidence>
<evidence type="ECO:0000313" key="10">
    <source>
        <dbReference type="EMBL" id="MBB4948247.1"/>
    </source>
</evidence>
<feature type="transmembrane region" description="Helical" evidence="9">
    <location>
        <begin position="190"/>
        <end position="216"/>
    </location>
</feature>
<keyword evidence="11" id="KW-1185">Reference proteome</keyword>
<dbReference type="InterPro" id="IPR022357">
    <property type="entry name" value="MIP_CS"/>
</dbReference>
<evidence type="ECO:0000256" key="4">
    <source>
        <dbReference type="ARBA" id="ARBA00022475"/>
    </source>
</evidence>